<name>A0ACC0WUR5_9STRA</name>
<dbReference type="Proteomes" id="UP001163321">
    <property type="component" value="Chromosome 1"/>
</dbReference>
<protein>
    <submittedName>
        <fullName evidence="1">Uncharacterized protein</fullName>
    </submittedName>
</protein>
<dbReference type="EMBL" id="CM047580">
    <property type="protein sequence ID" value="KAI9921986.1"/>
    <property type="molecule type" value="Genomic_DNA"/>
</dbReference>
<accession>A0ACC0WUR5</accession>
<reference evidence="1 2" key="1">
    <citation type="journal article" date="2022" name="bioRxiv">
        <title>The genome of the oomycete Peronosclerospora sorghi, a cosmopolitan pathogen of maize and sorghum, is inflated with dispersed pseudogenes.</title>
        <authorList>
            <person name="Fletcher K."/>
            <person name="Martin F."/>
            <person name="Isakeit T."/>
            <person name="Cavanaugh K."/>
            <person name="Magill C."/>
            <person name="Michelmore R."/>
        </authorList>
    </citation>
    <scope>NUCLEOTIDE SEQUENCE [LARGE SCALE GENOMIC DNA]</scope>
    <source>
        <strain evidence="1">P6</strain>
    </source>
</reference>
<proteinExistence type="predicted"/>
<sequence>MLFEDFEQRWEENKQDLTKLSDTIAFAEALDPRTKPYVSKDSPVWLLIEQRATDLLQKDMPVLAGEESPNDADQEKEGVANQMGSGVGVKMT</sequence>
<evidence type="ECO:0000313" key="2">
    <source>
        <dbReference type="Proteomes" id="UP001163321"/>
    </source>
</evidence>
<organism evidence="1 2">
    <name type="scientific">Peronosclerospora sorghi</name>
    <dbReference type="NCBI Taxonomy" id="230839"/>
    <lineage>
        <taxon>Eukaryota</taxon>
        <taxon>Sar</taxon>
        <taxon>Stramenopiles</taxon>
        <taxon>Oomycota</taxon>
        <taxon>Peronosporomycetes</taxon>
        <taxon>Peronosporales</taxon>
        <taxon>Peronosporaceae</taxon>
        <taxon>Peronosclerospora</taxon>
    </lineage>
</organism>
<keyword evidence="2" id="KW-1185">Reference proteome</keyword>
<evidence type="ECO:0000313" key="1">
    <source>
        <dbReference type="EMBL" id="KAI9921986.1"/>
    </source>
</evidence>
<comment type="caution">
    <text evidence="1">The sequence shown here is derived from an EMBL/GenBank/DDBJ whole genome shotgun (WGS) entry which is preliminary data.</text>
</comment>
<gene>
    <name evidence="1" type="ORF">PsorP6_002243</name>
</gene>